<keyword evidence="3" id="KW-1185">Reference proteome</keyword>
<accession>A0A9P6AQJ0</accession>
<dbReference type="OrthoDB" id="3307384at2759"/>
<proteinExistence type="predicted"/>
<evidence type="ECO:0000256" key="1">
    <source>
        <dbReference type="SAM" id="MobiDB-lite"/>
    </source>
</evidence>
<protein>
    <submittedName>
        <fullName evidence="2">Uncharacterized protein</fullName>
    </submittedName>
</protein>
<dbReference type="Gene3D" id="1.20.930.20">
    <property type="entry name" value="Adaptor protein Cbl, N-terminal domain"/>
    <property type="match status" value="1"/>
</dbReference>
<gene>
    <name evidence="2" type="ORF">BS47DRAFT_98264</name>
</gene>
<feature type="compositionally biased region" description="Low complexity" evidence="1">
    <location>
        <begin position="128"/>
        <end position="142"/>
    </location>
</feature>
<feature type="compositionally biased region" description="Pro residues" evidence="1">
    <location>
        <begin position="143"/>
        <end position="153"/>
    </location>
</feature>
<dbReference type="InterPro" id="IPR036537">
    <property type="entry name" value="Adaptor_Cbl_N_dom_sf"/>
</dbReference>
<name>A0A9P6AQJ0_9AGAM</name>
<reference evidence="2" key="1">
    <citation type="journal article" date="2020" name="Nat. Commun.">
        <title>Large-scale genome sequencing of mycorrhizal fungi provides insights into the early evolution of symbiotic traits.</title>
        <authorList>
            <person name="Miyauchi S."/>
            <person name="Kiss E."/>
            <person name="Kuo A."/>
            <person name="Drula E."/>
            <person name="Kohler A."/>
            <person name="Sanchez-Garcia M."/>
            <person name="Morin E."/>
            <person name="Andreopoulos B."/>
            <person name="Barry K.W."/>
            <person name="Bonito G."/>
            <person name="Buee M."/>
            <person name="Carver A."/>
            <person name="Chen C."/>
            <person name="Cichocki N."/>
            <person name="Clum A."/>
            <person name="Culley D."/>
            <person name="Crous P.W."/>
            <person name="Fauchery L."/>
            <person name="Girlanda M."/>
            <person name="Hayes R.D."/>
            <person name="Keri Z."/>
            <person name="LaButti K."/>
            <person name="Lipzen A."/>
            <person name="Lombard V."/>
            <person name="Magnuson J."/>
            <person name="Maillard F."/>
            <person name="Murat C."/>
            <person name="Nolan M."/>
            <person name="Ohm R.A."/>
            <person name="Pangilinan J."/>
            <person name="Pereira M.F."/>
            <person name="Perotto S."/>
            <person name="Peter M."/>
            <person name="Pfister S."/>
            <person name="Riley R."/>
            <person name="Sitrit Y."/>
            <person name="Stielow J.B."/>
            <person name="Szollosi G."/>
            <person name="Zifcakova L."/>
            <person name="Stursova M."/>
            <person name="Spatafora J.W."/>
            <person name="Tedersoo L."/>
            <person name="Vaario L.M."/>
            <person name="Yamada A."/>
            <person name="Yan M."/>
            <person name="Wang P."/>
            <person name="Xu J."/>
            <person name="Bruns T."/>
            <person name="Baldrian P."/>
            <person name="Vilgalys R."/>
            <person name="Dunand C."/>
            <person name="Henrissat B."/>
            <person name="Grigoriev I.V."/>
            <person name="Hibbett D."/>
            <person name="Nagy L.G."/>
            <person name="Martin F.M."/>
        </authorList>
    </citation>
    <scope>NUCLEOTIDE SEQUENCE</scope>
    <source>
        <strain evidence="2">UP504</strain>
    </source>
</reference>
<sequence length="219" mass="24187">MRDGKKGCVHLISRVMNFLHLFVEDLKGSNVPVPDGSPTAARLFALKSNLKAIKADVMRWSDLGLLERYIKRDEINTGLSRHGENLTDCLSMLHLVASVRISNLADKIETVVFPGASVLISRKEEGEGALPSSSGAARAAPSARPPPALPSAPPSVHHHQHRHRWLCRAFTASSSVQRVRQCSSRLEWLCRLAWKQWDTGDPNAPWPKISSDDCTTNRA</sequence>
<dbReference type="CDD" id="cd21037">
    <property type="entry name" value="MLKL_NTD"/>
    <property type="match status" value="1"/>
</dbReference>
<evidence type="ECO:0000313" key="3">
    <source>
        <dbReference type="Proteomes" id="UP000886523"/>
    </source>
</evidence>
<organism evidence="2 3">
    <name type="scientific">Hydnum rufescens UP504</name>
    <dbReference type="NCBI Taxonomy" id="1448309"/>
    <lineage>
        <taxon>Eukaryota</taxon>
        <taxon>Fungi</taxon>
        <taxon>Dikarya</taxon>
        <taxon>Basidiomycota</taxon>
        <taxon>Agaricomycotina</taxon>
        <taxon>Agaricomycetes</taxon>
        <taxon>Cantharellales</taxon>
        <taxon>Hydnaceae</taxon>
        <taxon>Hydnum</taxon>
    </lineage>
</organism>
<dbReference type="GO" id="GO:0007166">
    <property type="term" value="P:cell surface receptor signaling pathway"/>
    <property type="evidence" value="ECO:0007669"/>
    <property type="project" value="InterPro"/>
</dbReference>
<dbReference type="AlphaFoldDB" id="A0A9P6AQJ0"/>
<dbReference type="EMBL" id="MU129022">
    <property type="protein sequence ID" value="KAF9510178.1"/>
    <property type="molecule type" value="Genomic_DNA"/>
</dbReference>
<dbReference type="Proteomes" id="UP000886523">
    <property type="component" value="Unassembled WGS sequence"/>
</dbReference>
<dbReference type="InterPro" id="IPR059179">
    <property type="entry name" value="MLKL-like_MCAfunc"/>
</dbReference>
<evidence type="ECO:0000313" key="2">
    <source>
        <dbReference type="EMBL" id="KAF9510178.1"/>
    </source>
</evidence>
<feature type="region of interest" description="Disordered" evidence="1">
    <location>
        <begin position="128"/>
        <end position="157"/>
    </location>
</feature>
<comment type="caution">
    <text evidence="2">The sequence shown here is derived from an EMBL/GenBank/DDBJ whole genome shotgun (WGS) entry which is preliminary data.</text>
</comment>